<evidence type="ECO:0000313" key="5">
    <source>
        <dbReference type="Proteomes" id="UP000192393"/>
    </source>
</evidence>
<dbReference type="Pfam" id="PF18962">
    <property type="entry name" value="Por_Secre_tail"/>
    <property type="match status" value="1"/>
</dbReference>
<dbReference type="PANTHER" id="PTHR36234">
    <property type="entry name" value="LYSYL ENDOPEPTIDASE"/>
    <property type="match status" value="1"/>
</dbReference>
<dbReference type="AlphaFoldDB" id="A0A1W2B3P5"/>
<dbReference type="Gene3D" id="2.40.10.10">
    <property type="entry name" value="Trypsin-like serine proteases"/>
    <property type="match status" value="2"/>
</dbReference>
<dbReference type="OrthoDB" id="9342482at2"/>
<proteinExistence type="predicted"/>
<dbReference type="InterPro" id="IPR026444">
    <property type="entry name" value="Secre_tail"/>
</dbReference>
<protein>
    <submittedName>
        <fullName evidence="4">Por secretion system C-terminal sorting domain-containing protein</fullName>
    </submittedName>
</protein>
<dbReference type="Pfam" id="PF13365">
    <property type="entry name" value="Trypsin_2"/>
    <property type="match status" value="1"/>
</dbReference>
<dbReference type="STRING" id="1434700.SAMN06296427_105234"/>
<evidence type="ECO:0000256" key="1">
    <source>
        <dbReference type="ARBA" id="ARBA00022729"/>
    </source>
</evidence>
<name>A0A1W2B3P5_9FLAO</name>
<dbReference type="PANTHER" id="PTHR36234:SF5">
    <property type="entry name" value="LYSYL ENDOPEPTIDASE"/>
    <property type="match status" value="1"/>
</dbReference>
<reference evidence="4 5" key="1">
    <citation type="submission" date="2017-04" db="EMBL/GenBank/DDBJ databases">
        <authorList>
            <person name="Afonso C.L."/>
            <person name="Miller P.J."/>
            <person name="Scott M.A."/>
            <person name="Spackman E."/>
            <person name="Goraichik I."/>
            <person name="Dimitrov K.M."/>
            <person name="Suarez D.L."/>
            <person name="Swayne D.E."/>
        </authorList>
    </citation>
    <scope>NUCLEOTIDE SEQUENCE [LARGE SCALE GENOMIC DNA]</scope>
    <source>
        <strain evidence="4 5">CGMCC 1.12708</strain>
    </source>
</reference>
<keyword evidence="1 2" id="KW-0732">Signal</keyword>
<dbReference type="NCBIfam" id="TIGR04183">
    <property type="entry name" value="Por_Secre_tail"/>
    <property type="match status" value="1"/>
</dbReference>
<dbReference type="SUPFAM" id="SSF50494">
    <property type="entry name" value="Trypsin-like serine proteases"/>
    <property type="match status" value="1"/>
</dbReference>
<evidence type="ECO:0000313" key="4">
    <source>
        <dbReference type="EMBL" id="SMC67623.1"/>
    </source>
</evidence>
<dbReference type="RefSeq" id="WP_084017434.1">
    <property type="nucleotide sequence ID" value="NZ_FWXS01000005.1"/>
</dbReference>
<dbReference type="InterPro" id="IPR043504">
    <property type="entry name" value="Peptidase_S1_PA_chymotrypsin"/>
</dbReference>
<keyword evidence="5" id="KW-1185">Reference proteome</keyword>
<sequence>MKKIKVLLLFLFIGIANGQVTNKTNPKSWSKNNIPQAEVKIMPSFDLEQIHNEDLQRQNEITKPYRFGYGFETNYDLQNSGSWTDLPNGDRIWQLTVKSENALTLNFVLENFNLAEGAELYVFNKTRNSKLGPFTSVVNNDIKTLNTWPVEGEEVTLELYEPKSVKGLSTLSVAKVVHGYRSKAIQRSPGDSGNCNFDVDCAIGDNFEFQKKAVAEILVSGGTEWCTGTLLNNTSEDKTPYLMTADHCFSNSVGSTANLAFRFNWKSDEPECPGNTTSVAPDFLQTSYGAVVKAKNSDTDFFLVELVNPIPEDWDVVFAGWSRADSAPEGVTVGISHPSGDLMKIALNEDPVFPSTSMDENFWEVSEWELGVTEGGSSGSVLFNAEGKFIGNLYGGWAACNGSTTNDEWDAYGRFDLSWTGGGTNNNRVSNWLDPQNTDVMELDYLSNIDEMSVSDLNAQSSYFKIYPNPATDFVNVELLESDKANYQLIDIAGRLIKQGKIEAKKSMVSLSGLSKGIYILKLTDVNSKKQTSAKIVVK</sequence>
<dbReference type="InterPro" id="IPR009003">
    <property type="entry name" value="Peptidase_S1_PA"/>
</dbReference>
<feature type="domain" description="Secretion system C-terminal sorting" evidence="3">
    <location>
        <begin position="466"/>
        <end position="537"/>
    </location>
</feature>
<accession>A0A1W2B3P5</accession>
<organism evidence="4 5">
    <name type="scientific">Moheibacter sediminis</name>
    <dbReference type="NCBI Taxonomy" id="1434700"/>
    <lineage>
        <taxon>Bacteria</taxon>
        <taxon>Pseudomonadati</taxon>
        <taxon>Bacteroidota</taxon>
        <taxon>Flavobacteriia</taxon>
        <taxon>Flavobacteriales</taxon>
        <taxon>Weeksellaceae</taxon>
        <taxon>Moheibacter</taxon>
    </lineage>
</organism>
<evidence type="ECO:0000256" key="2">
    <source>
        <dbReference type="SAM" id="SignalP"/>
    </source>
</evidence>
<gene>
    <name evidence="4" type="ORF">SAMN06296427_105234</name>
</gene>
<feature type="chain" id="PRO_5012754684" evidence="2">
    <location>
        <begin position="19"/>
        <end position="539"/>
    </location>
</feature>
<dbReference type="EMBL" id="FWXS01000005">
    <property type="protein sequence ID" value="SMC67623.1"/>
    <property type="molecule type" value="Genomic_DNA"/>
</dbReference>
<evidence type="ECO:0000259" key="3">
    <source>
        <dbReference type="Pfam" id="PF18962"/>
    </source>
</evidence>
<dbReference type="Proteomes" id="UP000192393">
    <property type="component" value="Unassembled WGS sequence"/>
</dbReference>
<feature type="signal peptide" evidence="2">
    <location>
        <begin position="1"/>
        <end position="18"/>
    </location>
</feature>